<name>A0ABX9M0I2_9LEPT</name>
<gene>
    <name evidence="1" type="ORF">DLM77_18750</name>
</gene>
<sequence length="73" mass="8756">MFRQTISSKKRLKIDQRTNSPFALFEILTTHPQTPVYFLRKNRLQGSVPVERLMDWDAEFLLEQVFKEFDILP</sequence>
<reference evidence="1 2" key="2">
    <citation type="journal article" date="2020" name="Int. J. Syst. Evol. Microbiol.">
        <title>Leptospira yasudae sp. nov. and Leptospira stimsonii sp. nov., two new species of the pathogenic group isolated from environmental sources.</title>
        <authorList>
            <person name="Casanovas-Massana A."/>
            <person name="Hamond C."/>
            <person name="Santos L.A."/>
            <person name="de Oliveira D."/>
            <person name="Hacker K.P."/>
            <person name="Balassiano I."/>
            <person name="Costa F."/>
            <person name="Medeiros M.A."/>
            <person name="Reis M.G."/>
            <person name="Ko A.I."/>
            <person name="Wunder E.A."/>
        </authorList>
    </citation>
    <scope>NUCLEOTIDE SEQUENCE [LARGE SCALE GENOMIC DNA]</scope>
    <source>
        <strain evidence="1 2">B21</strain>
    </source>
</reference>
<evidence type="ECO:0000313" key="2">
    <source>
        <dbReference type="Proteomes" id="UP000285569"/>
    </source>
</evidence>
<protein>
    <recommendedName>
        <fullName evidence="3">DUF2384 domain-containing protein</fullName>
    </recommendedName>
</protein>
<keyword evidence="2" id="KW-1185">Reference proteome</keyword>
<reference evidence="2" key="1">
    <citation type="submission" date="2018-05" db="EMBL/GenBank/DDBJ databases">
        <title>Leptospira yasudae sp. nov. and Leptospira stimsonii sp. nov., two pathogenic species of the genus Leptospira isolated from environmental sources.</title>
        <authorList>
            <person name="Casanovas-Massana A."/>
            <person name="Hamond C."/>
            <person name="Santos L.A."/>
            <person name="Hacker K.P."/>
            <person name="Balassiano I."/>
            <person name="Medeiros M.A."/>
            <person name="Reis M.G."/>
            <person name="Ko A.I."/>
            <person name="Wunder E.A."/>
        </authorList>
    </citation>
    <scope>NUCLEOTIDE SEQUENCE [LARGE SCALE GENOMIC DNA]</scope>
    <source>
        <strain evidence="2">B21</strain>
    </source>
</reference>
<organism evidence="1 2">
    <name type="scientific">Leptospira yasudae</name>
    <dbReference type="NCBI Taxonomy" id="2202201"/>
    <lineage>
        <taxon>Bacteria</taxon>
        <taxon>Pseudomonadati</taxon>
        <taxon>Spirochaetota</taxon>
        <taxon>Spirochaetia</taxon>
        <taxon>Leptospirales</taxon>
        <taxon>Leptospiraceae</taxon>
        <taxon>Leptospira</taxon>
    </lineage>
</organism>
<comment type="caution">
    <text evidence="1">The sequence shown here is derived from an EMBL/GenBank/DDBJ whole genome shotgun (WGS) entry which is preliminary data.</text>
</comment>
<dbReference type="RefSeq" id="WP_118957554.1">
    <property type="nucleotide sequence ID" value="NZ_QHCR01000009.1"/>
</dbReference>
<dbReference type="Proteomes" id="UP000285569">
    <property type="component" value="Unassembled WGS sequence"/>
</dbReference>
<accession>A0ABX9M0I2</accession>
<dbReference type="EMBL" id="QHCR01000009">
    <property type="protein sequence ID" value="RHX78097.1"/>
    <property type="molecule type" value="Genomic_DNA"/>
</dbReference>
<proteinExistence type="predicted"/>
<evidence type="ECO:0000313" key="1">
    <source>
        <dbReference type="EMBL" id="RHX78097.1"/>
    </source>
</evidence>
<evidence type="ECO:0008006" key="3">
    <source>
        <dbReference type="Google" id="ProtNLM"/>
    </source>
</evidence>